<dbReference type="GO" id="GO:0005829">
    <property type="term" value="C:cytosol"/>
    <property type="evidence" value="ECO:0000318"/>
    <property type="project" value="GO_Central"/>
</dbReference>
<evidence type="ECO:0000256" key="9">
    <source>
        <dbReference type="ARBA" id="ARBA00022679"/>
    </source>
</evidence>
<dbReference type="Gramene" id="Pp3c8_16590V3.3">
    <property type="protein sequence ID" value="Pp3c8_16590V3.3"/>
    <property type="gene ID" value="Pp3c8_16590"/>
</dbReference>
<dbReference type="Gramene" id="Pp3c8_16590V3.2">
    <property type="protein sequence ID" value="Pp3c8_16590V3.2"/>
    <property type="gene ID" value="Pp3c8_16590"/>
</dbReference>
<evidence type="ECO:0000256" key="10">
    <source>
        <dbReference type="ARBA" id="ARBA00022726"/>
    </source>
</evidence>
<dbReference type="OrthoDB" id="363185at2759"/>
<dbReference type="STRING" id="3218.Q45RT2"/>
<dbReference type="InterPro" id="IPR000836">
    <property type="entry name" value="PRTase_dom"/>
</dbReference>
<dbReference type="Gramene" id="Pp3c8_16590V3.1">
    <property type="protein sequence ID" value="Pp3c8_16590V3.1"/>
    <property type="gene ID" value="Pp3c8_16590"/>
</dbReference>
<evidence type="ECO:0000313" key="12">
    <source>
        <dbReference type="EMBL" id="AAZ42360.1"/>
    </source>
</evidence>
<name>Q45RT2_PHYPA</name>
<comment type="pathway">
    <text evidence="3">Purine metabolism; AMP biosynthesis via salvage pathway; AMP from adenine: step 1/1.</text>
</comment>
<accession>A9SST3</accession>
<evidence type="ECO:0000313" key="13">
    <source>
        <dbReference type="EMBL" id="PNR49754.1"/>
    </source>
</evidence>
<dbReference type="Proteomes" id="UP000006727">
    <property type="component" value="Chromosome 8"/>
</dbReference>
<dbReference type="EnsemblPlants" id="Pp3c8_16590V3.3">
    <property type="protein sequence ID" value="Pp3c8_16590V3.3"/>
    <property type="gene ID" value="Pp3c8_16590"/>
</dbReference>
<keyword evidence="8 12" id="KW-0328">Glycosyltransferase</keyword>
<comment type="subcellular location">
    <subcellularLocation>
        <location evidence="2">Cytoplasm</location>
    </subcellularLocation>
</comment>
<evidence type="ECO:0000313" key="15">
    <source>
        <dbReference type="Proteomes" id="UP000006727"/>
    </source>
</evidence>
<reference evidence="13 15" key="2">
    <citation type="journal article" date="2008" name="Science">
        <title>The Physcomitrella genome reveals evolutionary insights into the conquest of land by plants.</title>
        <authorList>
            <person name="Rensing S."/>
            <person name="Lang D."/>
            <person name="Zimmer A."/>
            <person name="Terry A."/>
            <person name="Salamov A."/>
            <person name="Shapiro H."/>
            <person name="Nishiyama T."/>
            <person name="Perroud P.-F."/>
            <person name="Lindquist E."/>
            <person name="Kamisugi Y."/>
            <person name="Tanahashi T."/>
            <person name="Sakakibara K."/>
            <person name="Fujita T."/>
            <person name="Oishi K."/>
            <person name="Shin-I T."/>
            <person name="Kuroki Y."/>
            <person name="Toyoda A."/>
            <person name="Suzuki Y."/>
            <person name="Hashimoto A."/>
            <person name="Yamaguchi K."/>
            <person name="Sugano A."/>
            <person name="Kohara Y."/>
            <person name="Fujiyama A."/>
            <person name="Anterola A."/>
            <person name="Aoki S."/>
            <person name="Ashton N."/>
            <person name="Barbazuk W.B."/>
            <person name="Barker E."/>
            <person name="Bennetzen J."/>
            <person name="Bezanilla M."/>
            <person name="Blankenship R."/>
            <person name="Cho S.H."/>
            <person name="Dutcher S."/>
            <person name="Estelle M."/>
            <person name="Fawcett J.A."/>
            <person name="Gundlach H."/>
            <person name="Hanada K."/>
            <person name="Heyl A."/>
            <person name="Hicks K.A."/>
            <person name="Hugh J."/>
            <person name="Lohr M."/>
            <person name="Mayer K."/>
            <person name="Melkozernov A."/>
            <person name="Murata T."/>
            <person name="Nelson D."/>
            <person name="Pils B."/>
            <person name="Prigge M."/>
            <person name="Reiss B."/>
            <person name="Renner T."/>
            <person name="Rombauts S."/>
            <person name="Rushton P."/>
            <person name="Sanderfoot A."/>
            <person name="Schween G."/>
            <person name="Shiu S.-H."/>
            <person name="Stueber K."/>
            <person name="Theodoulou F.L."/>
            <person name="Tu H."/>
            <person name="Van de Peer Y."/>
            <person name="Verrier P.J."/>
            <person name="Waters E."/>
            <person name="Wood A."/>
            <person name="Yang L."/>
            <person name="Cove D."/>
            <person name="Cuming A."/>
            <person name="Hasebe M."/>
            <person name="Lucas S."/>
            <person name="Mishler D.B."/>
            <person name="Reski R."/>
            <person name="Grigoriev I."/>
            <person name="Quatrano R.S."/>
            <person name="Boore J.L."/>
        </authorList>
    </citation>
    <scope>NUCLEOTIDE SEQUENCE [LARGE SCALE GENOMIC DNA]</scope>
    <source>
        <strain evidence="14 15">cv. Gransden 2004</strain>
    </source>
</reference>
<dbReference type="PaxDb" id="3218-PP1S114_124V6.1"/>
<dbReference type="HAMAP" id="MF_00004">
    <property type="entry name" value="Aden_phosphoribosyltr"/>
    <property type="match status" value="1"/>
</dbReference>
<evidence type="ECO:0000256" key="8">
    <source>
        <dbReference type="ARBA" id="ARBA00022676"/>
    </source>
</evidence>
<dbReference type="InterPro" id="IPR005764">
    <property type="entry name" value="Ade_phspho_trans"/>
</dbReference>
<comment type="similarity">
    <text evidence="4">Belongs to the purine/pyrimidine phosphoribosyltransferase family.</text>
</comment>
<evidence type="ECO:0000256" key="5">
    <source>
        <dbReference type="ARBA" id="ARBA00011738"/>
    </source>
</evidence>
<dbReference type="PANTHER" id="PTHR11776:SF7">
    <property type="entry name" value="PHOSPHORIBOSYLTRANSFERASE DOMAIN-CONTAINING PROTEIN"/>
    <property type="match status" value="1"/>
</dbReference>
<dbReference type="EMBL" id="ABEU02000008">
    <property type="protein sequence ID" value="PNR49754.1"/>
    <property type="molecule type" value="Genomic_DNA"/>
</dbReference>
<evidence type="ECO:0000256" key="6">
    <source>
        <dbReference type="ARBA" id="ARBA00011893"/>
    </source>
</evidence>
<dbReference type="EMBL" id="DQ117987">
    <property type="protein sequence ID" value="AAZ42360.1"/>
    <property type="molecule type" value="Genomic_DNA"/>
</dbReference>
<dbReference type="GO" id="GO:0006168">
    <property type="term" value="P:adenine salvage"/>
    <property type="evidence" value="ECO:0007669"/>
    <property type="project" value="InterPro"/>
</dbReference>
<dbReference type="NCBIfam" id="NF002636">
    <property type="entry name" value="PRK02304.1-5"/>
    <property type="match status" value="1"/>
</dbReference>
<evidence type="ECO:0000256" key="1">
    <source>
        <dbReference type="ARBA" id="ARBA00000868"/>
    </source>
</evidence>
<evidence type="ECO:0000259" key="11">
    <source>
        <dbReference type="Pfam" id="PF00156"/>
    </source>
</evidence>
<comment type="catalytic activity">
    <reaction evidence="1">
        <text>AMP + diphosphate = 5-phospho-alpha-D-ribose 1-diphosphate + adenine</text>
        <dbReference type="Rhea" id="RHEA:16609"/>
        <dbReference type="ChEBI" id="CHEBI:16708"/>
        <dbReference type="ChEBI" id="CHEBI:33019"/>
        <dbReference type="ChEBI" id="CHEBI:58017"/>
        <dbReference type="ChEBI" id="CHEBI:456215"/>
        <dbReference type="EC" id="2.4.2.7"/>
    </reaction>
</comment>
<dbReference type="Gene3D" id="3.40.50.2020">
    <property type="match status" value="1"/>
</dbReference>
<evidence type="ECO:0000256" key="3">
    <source>
        <dbReference type="ARBA" id="ARBA00004659"/>
    </source>
</evidence>
<dbReference type="GO" id="GO:0003999">
    <property type="term" value="F:adenine phosphoribosyltransferase activity"/>
    <property type="evidence" value="ECO:0000318"/>
    <property type="project" value="GO_Central"/>
</dbReference>
<evidence type="ECO:0000313" key="14">
    <source>
        <dbReference type="EnsemblPlants" id="Pp3c8_16590V3.1"/>
    </source>
</evidence>
<accession>E1C9X0</accession>
<dbReference type="RefSeq" id="XP_024382581.1">
    <property type="nucleotide sequence ID" value="XM_024526813.2"/>
</dbReference>
<dbReference type="UniPathway" id="UPA00588">
    <property type="reaction ID" value="UER00646"/>
</dbReference>
<dbReference type="PANTHER" id="PTHR11776">
    <property type="entry name" value="ADENINE PHOSPHORIBOSYLTRANSFERASE"/>
    <property type="match status" value="1"/>
</dbReference>
<dbReference type="EnsemblPlants" id="Pp3c8_16590V3.2">
    <property type="protein sequence ID" value="Pp3c8_16590V3.2"/>
    <property type="gene ID" value="Pp3c8_16590"/>
</dbReference>
<dbReference type="EnsemblPlants" id="Pp3c8_16590V3.1">
    <property type="protein sequence ID" value="Pp3c8_16590V3.1"/>
    <property type="gene ID" value="Pp3c8_16590"/>
</dbReference>
<dbReference type="FunFam" id="3.40.50.2020:FF:000022">
    <property type="entry name" value="Adenine phosphoribosyltransferase 1"/>
    <property type="match status" value="1"/>
</dbReference>
<reference evidence="13 15" key="3">
    <citation type="journal article" date="2018" name="Plant J.">
        <title>The Physcomitrella patens chromosome-scale assembly reveals moss genome structure and evolution.</title>
        <authorList>
            <person name="Lang D."/>
            <person name="Ullrich K.K."/>
            <person name="Murat F."/>
            <person name="Fuchs J."/>
            <person name="Jenkins J."/>
            <person name="Haas F.B."/>
            <person name="Piednoel M."/>
            <person name="Gundlach H."/>
            <person name="Van Bel M."/>
            <person name="Meyberg R."/>
            <person name="Vives C."/>
            <person name="Morata J."/>
            <person name="Symeonidi A."/>
            <person name="Hiss M."/>
            <person name="Muchero W."/>
            <person name="Kamisugi Y."/>
            <person name="Saleh O."/>
            <person name="Blanc G."/>
            <person name="Decker E.L."/>
            <person name="van Gessel N."/>
            <person name="Grimwood J."/>
            <person name="Hayes R.D."/>
            <person name="Graham S.W."/>
            <person name="Gunter L.E."/>
            <person name="McDaniel S.F."/>
            <person name="Hoernstein S.N.W."/>
            <person name="Larsson A."/>
            <person name="Li F.W."/>
            <person name="Perroud P.F."/>
            <person name="Phillips J."/>
            <person name="Ranjan P."/>
            <person name="Rokshar D.S."/>
            <person name="Rothfels C.J."/>
            <person name="Schneider L."/>
            <person name="Shu S."/>
            <person name="Stevenson D.W."/>
            <person name="Thummler F."/>
            <person name="Tillich M."/>
            <person name="Villarreal Aguilar J.C."/>
            <person name="Widiez T."/>
            <person name="Wong G.K."/>
            <person name="Wymore A."/>
            <person name="Zhang Y."/>
            <person name="Zimmer A.D."/>
            <person name="Quatrano R.S."/>
            <person name="Mayer K.F.X."/>
            <person name="Goodstein D."/>
            <person name="Casacuberta J.M."/>
            <person name="Vandepoele K."/>
            <person name="Reski R."/>
            <person name="Cuming A.C."/>
            <person name="Tuskan G.A."/>
            <person name="Maumus F."/>
            <person name="Salse J."/>
            <person name="Schmutz J."/>
            <person name="Rensing S.A."/>
        </authorList>
    </citation>
    <scope>NUCLEOTIDE SEQUENCE [LARGE SCALE GENOMIC DNA]</scope>
    <source>
        <strain evidence="14 15">cv. Gransden 2004</strain>
    </source>
</reference>
<reference evidence="14" key="4">
    <citation type="submission" date="2020-12" db="UniProtKB">
        <authorList>
            <consortium name="EnsemblPlants"/>
        </authorList>
    </citation>
    <scope>IDENTIFICATION</scope>
</reference>
<keyword evidence="10" id="KW-0660">Purine salvage</keyword>
<dbReference type="SUPFAM" id="SSF53271">
    <property type="entry name" value="PRTase-like"/>
    <property type="match status" value="1"/>
</dbReference>
<accession>Q45RT2</accession>
<sequence>MSASKDGDPRIQYISDSIRTIPDFPHKGIMFRDVTTLLLDHKAFKDTIDIFVERYRDQKVDVIVGIEARGFIFGPPIALAIGAKFVPMRKPRKLPGPVIREEYSLEYGTDCIEMHVGAIEKNERVVIVDDLIATGGTLGAAIKLLDKVEAEIVECACLVELVDLKGREKLSGKPLYILVEYEGE</sequence>
<dbReference type="Pfam" id="PF00156">
    <property type="entry name" value="Pribosyltran"/>
    <property type="match status" value="1"/>
</dbReference>
<dbReference type="eggNOG" id="KOG1712">
    <property type="taxonomic scope" value="Eukaryota"/>
</dbReference>
<evidence type="ECO:0000256" key="4">
    <source>
        <dbReference type="ARBA" id="ARBA00008391"/>
    </source>
</evidence>
<proteinExistence type="inferred from homology"/>
<evidence type="ECO:0000256" key="7">
    <source>
        <dbReference type="ARBA" id="ARBA00022490"/>
    </source>
</evidence>
<protein>
    <recommendedName>
        <fullName evidence="6">adenine phosphoribosyltransferase</fullName>
        <ecNumber evidence="6">2.4.2.7</ecNumber>
    </recommendedName>
</protein>
<dbReference type="GO" id="GO:0044209">
    <property type="term" value="P:AMP salvage"/>
    <property type="evidence" value="ECO:0007669"/>
    <property type="project" value="UniProtKB-UniPathway"/>
</dbReference>
<keyword evidence="9 12" id="KW-0808">Transferase</keyword>
<keyword evidence="7" id="KW-0963">Cytoplasm</keyword>
<comment type="subunit">
    <text evidence="5">Homodimer.</text>
</comment>
<dbReference type="RefSeq" id="XP_024382582.1">
    <property type="nucleotide sequence ID" value="XM_024526814.2"/>
</dbReference>
<organism evidence="12">
    <name type="scientific">Physcomitrium patens</name>
    <name type="common">Spreading-leaved earth moss</name>
    <name type="synonym">Physcomitrella patens</name>
    <dbReference type="NCBI Taxonomy" id="3218"/>
    <lineage>
        <taxon>Eukaryota</taxon>
        <taxon>Viridiplantae</taxon>
        <taxon>Streptophyta</taxon>
        <taxon>Embryophyta</taxon>
        <taxon>Bryophyta</taxon>
        <taxon>Bryophytina</taxon>
        <taxon>Bryopsida</taxon>
        <taxon>Funariidae</taxon>
        <taxon>Funariales</taxon>
        <taxon>Funariaceae</taxon>
        <taxon>Physcomitrium</taxon>
    </lineage>
</organism>
<dbReference type="InterPro" id="IPR029057">
    <property type="entry name" value="PRTase-like"/>
</dbReference>
<gene>
    <name evidence="14" type="primary">LOC112285734</name>
    <name evidence="13" type="ORF">PHYPA_011650</name>
</gene>
<keyword evidence="15" id="KW-1185">Reference proteome</keyword>
<reference evidence="12" key="1">
    <citation type="journal article" date="2006" name="Nucleic Acids Res.">
        <title>MSH2 is essential for the preservation of genome integrity and prevents homeologous recombination in the moss Physcomitrella patens.</title>
        <authorList>
            <person name="Trouiller B."/>
            <person name="Schaefer D.G."/>
            <person name="Charlot F."/>
            <person name="Nogue F."/>
        </authorList>
    </citation>
    <scope>NUCLEOTIDE SEQUENCE</scope>
</reference>
<dbReference type="GO" id="GO:0006166">
    <property type="term" value="P:purine ribonucleoside salvage"/>
    <property type="evidence" value="ECO:0007669"/>
    <property type="project" value="UniProtKB-KW"/>
</dbReference>
<dbReference type="NCBIfam" id="NF002634">
    <property type="entry name" value="PRK02304.1-3"/>
    <property type="match status" value="1"/>
</dbReference>
<evidence type="ECO:0000256" key="2">
    <source>
        <dbReference type="ARBA" id="ARBA00004496"/>
    </source>
</evidence>
<dbReference type="EC" id="2.4.2.7" evidence="6"/>
<dbReference type="AlphaFoldDB" id="Q45RT2"/>
<feature type="domain" description="Phosphoribosyltransferase" evidence="11">
    <location>
        <begin position="38"/>
        <end position="160"/>
    </location>
</feature>
<dbReference type="GeneID" id="112285734"/>
<dbReference type="InterPro" id="IPR050120">
    <property type="entry name" value="Adenine_PRTase"/>
</dbReference>
<dbReference type="NCBIfam" id="TIGR01090">
    <property type="entry name" value="apt"/>
    <property type="match status" value="1"/>
</dbReference>
<dbReference type="CDD" id="cd06223">
    <property type="entry name" value="PRTases_typeI"/>
    <property type="match status" value="1"/>
</dbReference>